<dbReference type="Proteomes" id="UP000250169">
    <property type="component" value="Unassembled WGS sequence"/>
</dbReference>
<evidence type="ECO:0000313" key="2">
    <source>
        <dbReference type="Proteomes" id="UP000250169"/>
    </source>
</evidence>
<proteinExistence type="predicted"/>
<dbReference type="AlphaFoldDB" id="A0A2X2SRU2"/>
<name>A0A2X2SRU2_CAPOC</name>
<organism evidence="1 2">
    <name type="scientific">Capnocytophaga ochracea</name>
    <dbReference type="NCBI Taxonomy" id="1018"/>
    <lineage>
        <taxon>Bacteria</taxon>
        <taxon>Pseudomonadati</taxon>
        <taxon>Bacteroidota</taxon>
        <taxon>Flavobacteriia</taxon>
        <taxon>Flavobacteriales</taxon>
        <taxon>Flavobacteriaceae</taxon>
        <taxon>Capnocytophaga</taxon>
    </lineage>
</organism>
<sequence>MLFYNTILKTIRVSTSYNSYFGLMRQMYKKISFLQNKGIFLTKNIVLPTLAKLETLPKYVKQQKKQCTSSAHCFFYLLLLISYL</sequence>
<reference evidence="1 2" key="1">
    <citation type="submission" date="2018-06" db="EMBL/GenBank/DDBJ databases">
        <authorList>
            <consortium name="Pathogen Informatics"/>
            <person name="Doyle S."/>
        </authorList>
    </citation>
    <scope>NUCLEOTIDE SEQUENCE [LARGE SCALE GENOMIC DNA]</scope>
    <source>
        <strain evidence="1 2">NCTC11545</strain>
    </source>
</reference>
<protein>
    <submittedName>
        <fullName evidence="1">Uncharacterized protein</fullName>
    </submittedName>
</protein>
<gene>
    <name evidence="1" type="ORF">NCTC11545_02101</name>
</gene>
<evidence type="ECO:0000313" key="1">
    <source>
        <dbReference type="EMBL" id="SQA94898.1"/>
    </source>
</evidence>
<accession>A0A2X2SRU2</accession>
<dbReference type="EMBL" id="UAVS01000008">
    <property type="protein sequence ID" value="SQA94898.1"/>
    <property type="molecule type" value="Genomic_DNA"/>
</dbReference>